<organism evidence="2 3">
    <name type="scientific">Fistulina hepatica ATCC 64428</name>
    <dbReference type="NCBI Taxonomy" id="1128425"/>
    <lineage>
        <taxon>Eukaryota</taxon>
        <taxon>Fungi</taxon>
        <taxon>Dikarya</taxon>
        <taxon>Basidiomycota</taxon>
        <taxon>Agaricomycotina</taxon>
        <taxon>Agaricomycetes</taxon>
        <taxon>Agaricomycetidae</taxon>
        <taxon>Agaricales</taxon>
        <taxon>Fistulinaceae</taxon>
        <taxon>Fistulina</taxon>
    </lineage>
</organism>
<gene>
    <name evidence="2" type="ORF">FISHEDRAFT_32454</name>
</gene>
<evidence type="ECO:0000313" key="3">
    <source>
        <dbReference type="Proteomes" id="UP000054144"/>
    </source>
</evidence>
<evidence type="ECO:0000256" key="1">
    <source>
        <dbReference type="SAM" id="MobiDB-lite"/>
    </source>
</evidence>
<sequence length="163" mass="18427">MAPILTPSPRRAGDTSVSGSPSREVPPLYAQFDASGVLDMPATLLTIAKRFEKLEKWTVGHVRALEERMSDVERWLVDKEKEKDEERGERSEDKERLDRLEQIPPEIKQDLNEIREELNELQGRVGELGREMARTAMANLSSGPSRRAVQVEEAPQMKSTTVS</sequence>
<feature type="non-terminal residue" evidence="2">
    <location>
        <position position="163"/>
    </location>
</feature>
<dbReference type="EMBL" id="KN881583">
    <property type="protein sequence ID" value="KIY53844.1"/>
    <property type="molecule type" value="Genomic_DNA"/>
</dbReference>
<feature type="region of interest" description="Disordered" evidence="1">
    <location>
        <begin position="138"/>
        <end position="163"/>
    </location>
</feature>
<accession>A0A0D7AQ27</accession>
<dbReference type="OrthoDB" id="3269842at2759"/>
<keyword evidence="3" id="KW-1185">Reference proteome</keyword>
<evidence type="ECO:0000313" key="2">
    <source>
        <dbReference type="EMBL" id="KIY53844.1"/>
    </source>
</evidence>
<name>A0A0D7AQ27_9AGAR</name>
<dbReference type="Proteomes" id="UP000054144">
    <property type="component" value="Unassembled WGS sequence"/>
</dbReference>
<proteinExistence type="predicted"/>
<reference evidence="2 3" key="1">
    <citation type="journal article" date="2015" name="Fungal Genet. Biol.">
        <title>Evolution of novel wood decay mechanisms in Agaricales revealed by the genome sequences of Fistulina hepatica and Cylindrobasidium torrendii.</title>
        <authorList>
            <person name="Floudas D."/>
            <person name="Held B.W."/>
            <person name="Riley R."/>
            <person name="Nagy L.G."/>
            <person name="Koehler G."/>
            <person name="Ransdell A.S."/>
            <person name="Younus H."/>
            <person name="Chow J."/>
            <person name="Chiniquy J."/>
            <person name="Lipzen A."/>
            <person name="Tritt A."/>
            <person name="Sun H."/>
            <person name="Haridas S."/>
            <person name="LaButti K."/>
            <person name="Ohm R.A."/>
            <person name="Kues U."/>
            <person name="Blanchette R.A."/>
            <person name="Grigoriev I.V."/>
            <person name="Minto R.E."/>
            <person name="Hibbett D.S."/>
        </authorList>
    </citation>
    <scope>NUCLEOTIDE SEQUENCE [LARGE SCALE GENOMIC DNA]</scope>
    <source>
        <strain evidence="2 3">ATCC 64428</strain>
    </source>
</reference>
<protein>
    <submittedName>
        <fullName evidence="2">Uncharacterized protein</fullName>
    </submittedName>
</protein>
<dbReference type="AlphaFoldDB" id="A0A0D7AQ27"/>
<feature type="region of interest" description="Disordered" evidence="1">
    <location>
        <begin position="77"/>
        <end position="103"/>
    </location>
</feature>
<feature type="region of interest" description="Disordered" evidence="1">
    <location>
        <begin position="1"/>
        <end position="26"/>
    </location>
</feature>